<accession>A0AAW2F0R9</accession>
<reference evidence="1 2" key="1">
    <citation type="submission" date="2023-03" db="EMBL/GenBank/DDBJ databases">
        <title>High recombination rates correlate with genetic variation in Cardiocondyla obscurior ants.</title>
        <authorList>
            <person name="Errbii M."/>
        </authorList>
    </citation>
    <scope>NUCLEOTIDE SEQUENCE [LARGE SCALE GENOMIC DNA]</scope>
    <source>
        <strain evidence="1">Alpha-2009</strain>
        <tissue evidence="1">Whole body</tissue>
    </source>
</reference>
<keyword evidence="2" id="KW-1185">Reference proteome</keyword>
<dbReference type="EMBL" id="JADYXP020000015">
    <property type="protein sequence ID" value="KAL0108700.1"/>
    <property type="molecule type" value="Genomic_DNA"/>
</dbReference>
<evidence type="ECO:0000313" key="2">
    <source>
        <dbReference type="Proteomes" id="UP001430953"/>
    </source>
</evidence>
<gene>
    <name evidence="1" type="ORF">PUN28_014091</name>
</gene>
<name>A0AAW2F0R9_9HYME</name>
<dbReference type="AlphaFoldDB" id="A0AAW2F0R9"/>
<protein>
    <submittedName>
        <fullName evidence="1">Uncharacterized protein</fullName>
    </submittedName>
</protein>
<sequence>MQCQNGKETICIIKTLRNNIDNISGQLSNLIQKFIIRIAEKRSISLLISLNNSGGFRKIETFNDNNKNTIIRYYRRDDHPGDSKVG</sequence>
<proteinExistence type="predicted"/>
<organism evidence="1 2">
    <name type="scientific">Cardiocondyla obscurior</name>
    <dbReference type="NCBI Taxonomy" id="286306"/>
    <lineage>
        <taxon>Eukaryota</taxon>
        <taxon>Metazoa</taxon>
        <taxon>Ecdysozoa</taxon>
        <taxon>Arthropoda</taxon>
        <taxon>Hexapoda</taxon>
        <taxon>Insecta</taxon>
        <taxon>Pterygota</taxon>
        <taxon>Neoptera</taxon>
        <taxon>Endopterygota</taxon>
        <taxon>Hymenoptera</taxon>
        <taxon>Apocrita</taxon>
        <taxon>Aculeata</taxon>
        <taxon>Formicoidea</taxon>
        <taxon>Formicidae</taxon>
        <taxon>Myrmicinae</taxon>
        <taxon>Cardiocondyla</taxon>
    </lineage>
</organism>
<dbReference type="Proteomes" id="UP001430953">
    <property type="component" value="Unassembled WGS sequence"/>
</dbReference>
<evidence type="ECO:0000313" key="1">
    <source>
        <dbReference type="EMBL" id="KAL0108700.1"/>
    </source>
</evidence>
<comment type="caution">
    <text evidence="1">The sequence shown here is derived from an EMBL/GenBank/DDBJ whole genome shotgun (WGS) entry which is preliminary data.</text>
</comment>